<organism evidence="2 3">
    <name type="scientific">Deinococcus yavapaiensis KR-236</name>
    <dbReference type="NCBI Taxonomy" id="694435"/>
    <lineage>
        <taxon>Bacteria</taxon>
        <taxon>Thermotogati</taxon>
        <taxon>Deinococcota</taxon>
        <taxon>Deinococci</taxon>
        <taxon>Deinococcales</taxon>
        <taxon>Deinococcaceae</taxon>
        <taxon>Deinococcus</taxon>
    </lineage>
</organism>
<reference evidence="2 3" key="1">
    <citation type="submission" date="2018-06" db="EMBL/GenBank/DDBJ databases">
        <title>Genomic Encyclopedia of Type Strains, Phase IV (KMG-IV): sequencing the most valuable type-strain genomes for metagenomic binning, comparative biology and taxonomic classification.</title>
        <authorList>
            <person name="Goeker M."/>
        </authorList>
    </citation>
    <scope>NUCLEOTIDE SEQUENCE [LARGE SCALE GENOMIC DNA]</scope>
    <source>
        <strain evidence="2 3">DSM 18048</strain>
    </source>
</reference>
<proteinExistence type="predicted"/>
<keyword evidence="2" id="KW-0645">Protease</keyword>
<evidence type="ECO:0000313" key="2">
    <source>
        <dbReference type="EMBL" id="PYE53480.1"/>
    </source>
</evidence>
<evidence type="ECO:0000313" key="3">
    <source>
        <dbReference type="Proteomes" id="UP000248326"/>
    </source>
</evidence>
<dbReference type="RefSeq" id="WP_110886854.1">
    <property type="nucleotide sequence ID" value="NZ_QJSX01000008.1"/>
</dbReference>
<dbReference type="Gene3D" id="3.30.1380.10">
    <property type="match status" value="1"/>
</dbReference>
<keyword evidence="2" id="KW-0121">Carboxypeptidase</keyword>
<dbReference type="EMBL" id="QJSX01000008">
    <property type="protein sequence ID" value="PYE53480.1"/>
    <property type="molecule type" value="Genomic_DNA"/>
</dbReference>
<dbReference type="SUPFAM" id="SSF55166">
    <property type="entry name" value="Hedgehog/DD-peptidase"/>
    <property type="match status" value="1"/>
</dbReference>
<accession>A0A318SLT0</accession>
<dbReference type="Proteomes" id="UP000248326">
    <property type="component" value="Unassembled WGS sequence"/>
</dbReference>
<keyword evidence="2" id="KW-0378">Hydrolase</keyword>
<evidence type="ECO:0000259" key="1">
    <source>
        <dbReference type="Pfam" id="PF13539"/>
    </source>
</evidence>
<dbReference type="OrthoDB" id="9799970at2"/>
<feature type="domain" description="Peptidase M15C" evidence="1">
    <location>
        <begin position="178"/>
        <end position="248"/>
    </location>
</feature>
<protein>
    <submittedName>
        <fullName evidence="2">D-alanyl-D-alanine carboxypeptidase-like protein</fullName>
    </submittedName>
</protein>
<gene>
    <name evidence="2" type="ORF">DES52_1088</name>
</gene>
<dbReference type="Pfam" id="PF13539">
    <property type="entry name" value="Peptidase_M15_4"/>
    <property type="match status" value="1"/>
</dbReference>
<dbReference type="InterPro" id="IPR009045">
    <property type="entry name" value="Zn_M74/Hedgehog-like"/>
</dbReference>
<dbReference type="AlphaFoldDB" id="A0A318SLT0"/>
<sequence>MDRLTHVLTSLAVLSTLAPPDATRADDRLARRLVAAYPSVLARVERGGFVVWRDGTRMAFDDGREPTSYLERLDHADLRDQLTTPYPACAPILPPAWNVDPGRLRHEAFFAKLYGETEAAVRANLVAVDWFGQRVSFTRVGGAAEALRRVAAEIARLPELRPFATPSAGTFVRRDVAGTNRVSMHAYAAAIDLNVKSSDYWRWTGAREGSPNVRYRNRMPLELVRIFEAHGFVWGGRWYHFDTMHFEYRPELASLGTCPS</sequence>
<dbReference type="InterPro" id="IPR039561">
    <property type="entry name" value="Peptidase_M15C"/>
</dbReference>
<comment type="caution">
    <text evidence="2">The sequence shown here is derived from an EMBL/GenBank/DDBJ whole genome shotgun (WGS) entry which is preliminary data.</text>
</comment>
<name>A0A318SLT0_9DEIO</name>
<keyword evidence="3" id="KW-1185">Reference proteome</keyword>
<dbReference type="GO" id="GO:0004180">
    <property type="term" value="F:carboxypeptidase activity"/>
    <property type="evidence" value="ECO:0007669"/>
    <property type="project" value="UniProtKB-KW"/>
</dbReference>